<dbReference type="SUPFAM" id="SSF53756">
    <property type="entry name" value="UDP-Glycosyltransferase/glycogen phosphorylase"/>
    <property type="match status" value="1"/>
</dbReference>
<evidence type="ECO:0000259" key="1">
    <source>
        <dbReference type="Pfam" id="PF00534"/>
    </source>
</evidence>
<comment type="caution">
    <text evidence="2">The sequence shown here is derived from an EMBL/GenBank/DDBJ whole genome shotgun (WGS) entry which is preliminary data.</text>
</comment>
<dbReference type="Pfam" id="PF00534">
    <property type="entry name" value="Glycos_transf_1"/>
    <property type="match status" value="1"/>
</dbReference>
<dbReference type="Gene3D" id="3.40.50.2000">
    <property type="entry name" value="Glycogen Phosphorylase B"/>
    <property type="match status" value="2"/>
</dbReference>
<dbReference type="OrthoDB" id="798298at2"/>
<accession>A0A562KP90</accession>
<keyword evidence="3" id="KW-1185">Reference proteome</keyword>
<dbReference type="PANTHER" id="PTHR46401:SF8">
    <property type="entry name" value="BLL6006 PROTEIN"/>
    <property type="match status" value="1"/>
</dbReference>
<keyword evidence="2" id="KW-0808">Transferase</keyword>
<sequence length="386" mass="44538">MNKKKILFIISNMESGGVSKSMSSLLNVIDTNRYDVSVFITNPTGVFMELIPNTIKVIEDKKTQYIFSGFPENLKLLLKNGYFFSFFMRILVAFLMKINRGMAGWILSRMIFRIQEEFDLAVDFNGQHQLYYLVDFVKAKKKVSFFHSDYTQWDYYYAMDKRYYPEMDKIFTISPTCVASLQKYFPQVQDRIELFENISSPQLINSLSEAFSVELAENSIVTIGHLSKKKGTPLALEVARILKSEGFVFKWYFIGENSQDQDYQAIIKQYGIENEIVLLGLKVNPYPYVKATKVIAHLSEFEGRSIALDEAKILDKPIVVTSFSTVLDQFQPNITATICNFDAQEIATAIKELLLNQEVRNQYSSNLRLHKVDTTNEIQKIYHLLA</sequence>
<dbReference type="EMBL" id="VLKM01000002">
    <property type="protein sequence ID" value="TWH97206.1"/>
    <property type="molecule type" value="Genomic_DNA"/>
</dbReference>
<evidence type="ECO:0000313" key="3">
    <source>
        <dbReference type="Proteomes" id="UP000315312"/>
    </source>
</evidence>
<dbReference type="AlphaFoldDB" id="A0A562KP90"/>
<dbReference type="InterPro" id="IPR001296">
    <property type="entry name" value="Glyco_trans_1"/>
</dbReference>
<feature type="domain" description="Glycosyl transferase family 1" evidence="1">
    <location>
        <begin position="216"/>
        <end position="368"/>
    </location>
</feature>
<dbReference type="RefSeq" id="WP_133609669.1">
    <property type="nucleotide sequence ID" value="NZ_SNZC01000003.1"/>
</dbReference>
<dbReference type="GO" id="GO:0016757">
    <property type="term" value="F:glycosyltransferase activity"/>
    <property type="evidence" value="ECO:0007669"/>
    <property type="project" value="InterPro"/>
</dbReference>
<dbReference type="PANTHER" id="PTHR46401">
    <property type="entry name" value="GLYCOSYLTRANSFERASE WBBK-RELATED"/>
    <property type="match status" value="1"/>
</dbReference>
<protein>
    <submittedName>
        <fullName evidence="2">Glycosyltransferase involved in cell wall biosynthesis</fullName>
    </submittedName>
</protein>
<organism evidence="2 3">
    <name type="scientific">Flavobacterium cheniae</name>
    <dbReference type="NCBI Taxonomy" id="295428"/>
    <lineage>
        <taxon>Bacteria</taxon>
        <taxon>Pseudomonadati</taxon>
        <taxon>Bacteroidota</taxon>
        <taxon>Flavobacteriia</taxon>
        <taxon>Flavobacteriales</taxon>
        <taxon>Flavobacteriaceae</taxon>
        <taxon>Flavobacterium</taxon>
    </lineage>
</organism>
<gene>
    <name evidence="2" type="ORF">IP97_00633</name>
</gene>
<dbReference type="Proteomes" id="UP000315312">
    <property type="component" value="Unassembled WGS sequence"/>
</dbReference>
<evidence type="ECO:0000313" key="2">
    <source>
        <dbReference type="EMBL" id="TWH97206.1"/>
    </source>
</evidence>
<name>A0A562KP90_9FLAO</name>
<proteinExistence type="predicted"/>
<reference evidence="2 3" key="1">
    <citation type="journal article" date="2015" name="Stand. Genomic Sci.">
        <title>Genomic Encyclopedia of Bacterial and Archaeal Type Strains, Phase III: the genomes of soil and plant-associated and newly described type strains.</title>
        <authorList>
            <person name="Whitman W.B."/>
            <person name="Woyke T."/>
            <person name="Klenk H.P."/>
            <person name="Zhou Y."/>
            <person name="Lilburn T.G."/>
            <person name="Beck B.J."/>
            <person name="De Vos P."/>
            <person name="Vandamme P."/>
            <person name="Eisen J.A."/>
            <person name="Garrity G."/>
            <person name="Hugenholtz P."/>
            <person name="Kyrpides N.C."/>
        </authorList>
    </citation>
    <scope>NUCLEOTIDE SEQUENCE [LARGE SCALE GENOMIC DNA]</scope>
    <source>
        <strain evidence="2 3">CGMCC 1.6844</strain>
    </source>
</reference>
<dbReference type="CDD" id="cd03811">
    <property type="entry name" value="GT4_GT28_WabH-like"/>
    <property type="match status" value="1"/>
</dbReference>